<evidence type="ECO:0000313" key="5">
    <source>
        <dbReference type="EMBL" id="CAE8716874.1"/>
    </source>
</evidence>
<dbReference type="InterPro" id="IPR038765">
    <property type="entry name" value="Papain-like_cys_pep_sf"/>
</dbReference>
<comment type="caution">
    <text evidence="5">The sequence shown here is derived from an EMBL/GenBank/DDBJ whole genome shotgun (WGS) entry which is preliminary data.</text>
</comment>
<feature type="non-terminal residue" evidence="5">
    <location>
        <position position="1046"/>
    </location>
</feature>
<dbReference type="SUPFAM" id="SSF54001">
    <property type="entry name" value="Cysteine proteinases"/>
    <property type="match status" value="1"/>
</dbReference>
<proteinExistence type="predicted"/>
<organism evidence="5 6">
    <name type="scientific">Polarella glacialis</name>
    <name type="common">Dinoflagellate</name>
    <dbReference type="NCBI Taxonomy" id="89957"/>
    <lineage>
        <taxon>Eukaryota</taxon>
        <taxon>Sar</taxon>
        <taxon>Alveolata</taxon>
        <taxon>Dinophyceae</taxon>
        <taxon>Suessiales</taxon>
        <taxon>Suessiaceae</taxon>
        <taxon>Polarella</taxon>
    </lineage>
</organism>
<feature type="domain" description="Carrier" evidence="4">
    <location>
        <begin position="68"/>
        <end position="147"/>
    </location>
</feature>
<dbReference type="Proteomes" id="UP000626109">
    <property type="component" value="Unassembled WGS sequence"/>
</dbReference>
<keyword evidence="1" id="KW-0596">Phosphopantetheine</keyword>
<dbReference type="PROSITE" id="PS00012">
    <property type="entry name" value="PHOSPHOPANTETHEINE"/>
    <property type="match status" value="1"/>
</dbReference>
<dbReference type="InterPro" id="IPR009081">
    <property type="entry name" value="PP-bd_ACP"/>
</dbReference>
<dbReference type="Gene3D" id="1.25.40.10">
    <property type="entry name" value="Tetratricopeptide repeat domain"/>
    <property type="match status" value="1"/>
</dbReference>
<dbReference type="InterPro" id="IPR020806">
    <property type="entry name" value="PKS_PP-bd"/>
</dbReference>
<dbReference type="Gene3D" id="1.10.1200.10">
    <property type="entry name" value="ACP-like"/>
    <property type="match status" value="1"/>
</dbReference>
<feature type="region of interest" description="Disordered" evidence="3">
    <location>
        <begin position="586"/>
        <end position="654"/>
    </location>
</feature>
<dbReference type="SUPFAM" id="SSF47336">
    <property type="entry name" value="ACP-like"/>
    <property type="match status" value="1"/>
</dbReference>
<gene>
    <name evidence="5" type="ORF">PGLA2088_LOCUS39264</name>
</gene>
<evidence type="ECO:0000256" key="2">
    <source>
        <dbReference type="ARBA" id="ARBA00022553"/>
    </source>
</evidence>
<sequence length="1046" mass="117199">SAAALKLGMKRSALRAANAALAVNSSDEKAWYRKSCVLAELGKEDESRLCMQKAGLTLPATPSYASSPAKVSRPPQVARPVSESELDPALHRLFEDLVFLDIGVDSLIAVDMVMHLQAELPEAPIALTLIYDNPTVDEVITELLGKINAGKDDFLRRKMIGTVWRSVCRALGKDPLKGRGGVLSGARDRHDFSEEQAMSVLEDLQRAYEAESWVQTVRTIARKAAFEQRPFLLNLRSHAMAVQQPILQALGFSGDAQGLRKLEAEAGVTEWKEDERYQYGGKVIERKAGKCVGMILKSWVQMRKRKPELFENWEVYSQPGAVVDPIIQSWELEEQSEEFPCSVGCRDMLASGYTVECRMKQSVAQQIPCQVKAGVTPIVQLTDTDFGFSFKASLAAAHGEMRQEMKAKARIQGKIATFKCGVPEIMELLETARKAQEVRLKRSDWIVAALRRNGYFHWRPCWKQDCLVEASLQEWCQELPEGSYRYPSHWLEERGSWLKEGVPKMSAMKDLEDAVTRAKDAEEVASMKGLKLEEHHGVIECDAIKDGNNEELEGASLDDIMDSKQKRRIRKALKLDDDEKLEMPTGKFMTKVKASLKKDPSSGEKKPCAKKKPSLKNKPSVKNKPCAKTKPSLKNKPSVKNKTSAMQKNNNKNMKKAMQKGEGAYGGGKWKQLKKMWKKSETGKRKLLNSWLEEQQQKMLKENGAEARKELEEELRFAEADTEGVSVFVVHESAGREYFGRQGILEEARFGGEGEPEVSLHFNPGVWSCLLKHTVEVEQVKKTRKLKGLNEVSRVMLQSWLWDCGLKLEPEDPGDDVTVSSQGGDWLLDQRLNVGWELLKFGAGLQESAVQYVPPDLLQAWMHLETEGAHPDADEEFWLRLAAVQENRRKVIVQKLDKAAVVLMPVYCSQHWTLVVVQKVGDEVLAAAKALKVLKGWELPRRCNTAGQPPGSALCGAFVLFWMEQVCRKLCLNEPACSMGWPNAALWSARTWTVSKMWKKEQDKQIAEAKALHKRILVKGSCMKALLGEFEQRRAAGGVGGVQQGA</sequence>
<dbReference type="SMART" id="SM00823">
    <property type="entry name" value="PKS_PP"/>
    <property type="match status" value="1"/>
</dbReference>
<evidence type="ECO:0000256" key="3">
    <source>
        <dbReference type="SAM" id="MobiDB-lite"/>
    </source>
</evidence>
<keyword evidence="2" id="KW-0597">Phosphoprotein</keyword>
<name>A0A813L0S8_POLGL</name>
<reference evidence="5" key="1">
    <citation type="submission" date="2021-02" db="EMBL/GenBank/DDBJ databases">
        <authorList>
            <person name="Dougan E. K."/>
            <person name="Rhodes N."/>
            <person name="Thang M."/>
            <person name="Chan C."/>
        </authorList>
    </citation>
    <scope>NUCLEOTIDE SEQUENCE</scope>
</reference>
<protein>
    <recommendedName>
        <fullName evidence="4">Carrier domain-containing protein</fullName>
    </recommendedName>
</protein>
<evidence type="ECO:0000313" key="6">
    <source>
        <dbReference type="Proteomes" id="UP000626109"/>
    </source>
</evidence>
<feature type="region of interest" description="Disordered" evidence="3">
    <location>
        <begin position="61"/>
        <end position="80"/>
    </location>
</feature>
<dbReference type="AlphaFoldDB" id="A0A813L0S8"/>
<dbReference type="EMBL" id="CAJNNW010033048">
    <property type="protein sequence ID" value="CAE8716874.1"/>
    <property type="molecule type" value="Genomic_DNA"/>
</dbReference>
<feature type="compositionally biased region" description="Basic and acidic residues" evidence="3">
    <location>
        <begin position="596"/>
        <end position="607"/>
    </location>
</feature>
<accession>A0A813L0S8</accession>
<evidence type="ECO:0000256" key="1">
    <source>
        <dbReference type="ARBA" id="ARBA00022450"/>
    </source>
</evidence>
<dbReference type="PROSITE" id="PS50075">
    <property type="entry name" value="CARRIER"/>
    <property type="match status" value="1"/>
</dbReference>
<dbReference type="GO" id="GO:0031177">
    <property type="term" value="F:phosphopantetheine binding"/>
    <property type="evidence" value="ECO:0007669"/>
    <property type="project" value="InterPro"/>
</dbReference>
<dbReference type="InterPro" id="IPR006162">
    <property type="entry name" value="Ppantetheine_attach_site"/>
</dbReference>
<dbReference type="InterPro" id="IPR036736">
    <property type="entry name" value="ACP-like_sf"/>
</dbReference>
<feature type="compositionally biased region" description="Basic residues" evidence="3">
    <location>
        <begin position="608"/>
        <end position="639"/>
    </location>
</feature>
<evidence type="ECO:0000259" key="4">
    <source>
        <dbReference type="PROSITE" id="PS50075"/>
    </source>
</evidence>
<dbReference type="SUPFAM" id="SSF48452">
    <property type="entry name" value="TPR-like"/>
    <property type="match status" value="1"/>
</dbReference>
<dbReference type="InterPro" id="IPR011990">
    <property type="entry name" value="TPR-like_helical_dom_sf"/>
</dbReference>
<dbReference type="Pfam" id="PF00550">
    <property type="entry name" value="PP-binding"/>
    <property type="match status" value="1"/>
</dbReference>